<feature type="active site" description="Proton acceptor" evidence="10">
    <location>
        <position position="154"/>
    </location>
</feature>
<organism evidence="14 15">
    <name type="scientific">Tectimicrobiota bacterium</name>
    <dbReference type="NCBI Taxonomy" id="2528274"/>
    <lineage>
        <taxon>Bacteria</taxon>
        <taxon>Pseudomonadati</taxon>
        <taxon>Nitrospinota/Tectimicrobiota group</taxon>
        <taxon>Candidatus Tectimicrobiota</taxon>
    </lineage>
</organism>
<dbReference type="NCBIfam" id="NF004198">
    <property type="entry name" value="PRK05653.1-3"/>
    <property type="match status" value="1"/>
</dbReference>
<dbReference type="InterPro" id="IPR020904">
    <property type="entry name" value="Sc_DH/Rdtase_CS"/>
</dbReference>
<dbReference type="EMBL" id="JACPRF010000443">
    <property type="protein sequence ID" value="MBI2878069.1"/>
    <property type="molecule type" value="Genomic_DNA"/>
</dbReference>
<evidence type="ECO:0000256" key="10">
    <source>
        <dbReference type="PIRSR" id="PIRSR611284-1"/>
    </source>
</evidence>
<evidence type="ECO:0000256" key="9">
    <source>
        <dbReference type="ARBA" id="ARBA00023160"/>
    </source>
</evidence>
<comment type="pathway">
    <text evidence="1 12">Lipid metabolism; fatty acid biosynthesis.</text>
</comment>
<dbReference type="GO" id="GO:0051287">
    <property type="term" value="F:NAD binding"/>
    <property type="evidence" value="ECO:0007669"/>
    <property type="project" value="UniProtKB-UniRule"/>
</dbReference>
<dbReference type="PROSITE" id="PS00061">
    <property type="entry name" value="ADH_SHORT"/>
    <property type="match status" value="1"/>
</dbReference>
<feature type="binding site" evidence="11">
    <location>
        <position position="187"/>
    </location>
    <ligand>
        <name>NADP(+)</name>
        <dbReference type="ChEBI" id="CHEBI:58349"/>
    </ligand>
</feature>
<evidence type="ECO:0000256" key="4">
    <source>
        <dbReference type="ARBA" id="ARBA00022516"/>
    </source>
</evidence>
<dbReference type="EC" id="1.1.1.100" evidence="3 12"/>
<accession>A0A932G052</accession>
<dbReference type="AlphaFoldDB" id="A0A932G052"/>
<comment type="catalytic activity">
    <reaction evidence="12">
        <text>a (3R)-hydroxyacyl-[ACP] + NADP(+) = a 3-oxoacyl-[ACP] + NADPH + H(+)</text>
        <dbReference type="Rhea" id="RHEA:17397"/>
        <dbReference type="Rhea" id="RHEA-COMP:9916"/>
        <dbReference type="Rhea" id="RHEA-COMP:9945"/>
        <dbReference type="ChEBI" id="CHEBI:15378"/>
        <dbReference type="ChEBI" id="CHEBI:57783"/>
        <dbReference type="ChEBI" id="CHEBI:58349"/>
        <dbReference type="ChEBI" id="CHEBI:78776"/>
        <dbReference type="ChEBI" id="CHEBI:78827"/>
        <dbReference type="EC" id="1.1.1.100"/>
    </reaction>
</comment>
<feature type="domain" description="Ketoreductase" evidence="13">
    <location>
        <begin position="6"/>
        <end position="185"/>
    </location>
</feature>
<evidence type="ECO:0000313" key="14">
    <source>
        <dbReference type="EMBL" id="MBI2878069.1"/>
    </source>
</evidence>
<evidence type="ECO:0000256" key="8">
    <source>
        <dbReference type="ARBA" id="ARBA00023098"/>
    </source>
</evidence>
<dbReference type="NCBIfam" id="TIGR01830">
    <property type="entry name" value="3oxo_ACP_reduc"/>
    <property type="match status" value="1"/>
</dbReference>
<evidence type="ECO:0000256" key="11">
    <source>
        <dbReference type="PIRSR" id="PIRSR611284-2"/>
    </source>
</evidence>
<dbReference type="GO" id="GO:0004316">
    <property type="term" value="F:3-oxoacyl-[acyl-carrier-protein] reductase (NADPH) activity"/>
    <property type="evidence" value="ECO:0007669"/>
    <property type="project" value="UniProtKB-UniRule"/>
</dbReference>
<evidence type="ECO:0000259" key="13">
    <source>
        <dbReference type="SMART" id="SM00822"/>
    </source>
</evidence>
<comment type="function">
    <text evidence="12">Catalyzes the NADPH-dependent reduction of beta-ketoacyl-ACP substrates to beta-hydroxyacyl-ACP products, the first reductive step in the elongation cycle of fatty acid biosynthesis.</text>
</comment>
<comment type="caution">
    <text evidence="14">The sequence shown here is derived from an EMBL/GenBank/DDBJ whole genome shotgun (WGS) entry which is preliminary data.</text>
</comment>
<evidence type="ECO:0000256" key="6">
    <source>
        <dbReference type="ARBA" id="ARBA00022857"/>
    </source>
</evidence>
<dbReference type="PRINTS" id="PR00081">
    <property type="entry name" value="GDHRDH"/>
</dbReference>
<dbReference type="NCBIfam" id="NF005559">
    <property type="entry name" value="PRK07231.1"/>
    <property type="match status" value="1"/>
</dbReference>
<dbReference type="InterPro" id="IPR057326">
    <property type="entry name" value="KR_dom"/>
</dbReference>
<dbReference type="SMART" id="SM00822">
    <property type="entry name" value="PKS_KR"/>
    <property type="match status" value="1"/>
</dbReference>
<comment type="subunit">
    <text evidence="12">Homotetramer.</text>
</comment>
<dbReference type="PRINTS" id="PR00080">
    <property type="entry name" value="SDRFAMILY"/>
</dbReference>
<dbReference type="PANTHER" id="PTHR42879:SF2">
    <property type="entry name" value="3-OXOACYL-[ACYL-CARRIER-PROTEIN] REDUCTASE FABG"/>
    <property type="match status" value="1"/>
</dbReference>
<evidence type="ECO:0000256" key="2">
    <source>
        <dbReference type="ARBA" id="ARBA00006484"/>
    </source>
</evidence>
<evidence type="ECO:0000256" key="1">
    <source>
        <dbReference type="ARBA" id="ARBA00005194"/>
    </source>
</evidence>
<dbReference type="InterPro" id="IPR011284">
    <property type="entry name" value="3oxo_ACP_reduc"/>
</dbReference>
<dbReference type="GO" id="GO:0030497">
    <property type="term" value="P:fatty acid elongation"/>
    <property type="evidence" value="ECO:0007669"/>
    <property type="project" value="UniProtKB-ARBA"/>
</dbReference>
<keyword evidence="9 12" id="KW-0275">Fatty acid biosynthesis</keyword>
<name>A0A932G052_UNCTE</name>
<dbReference type="Gene3D" id="3.40.50.720">
    <property type="entry name" value="NAD(P)-binding Rossmann-like Domain"/>
    <property type="match status" value="1"/>
</dbReference>
<protein>
    <recommendedName>
        <fullName evidence="3 12">3-oxoacyl-[acyl-carrier-protein] reductase</fullName>
        <ecNumber evidence="3 12">1.1.1.100</ecNumber>
    </recommendedName>
</protein>
<dbReference type="Proteomes" id="UP000769766">
    <property type="component" value="Unassembled WGS sequence"/>
</dbReference>
<dbReference type="CDD" id="cd05333">
    <property type="entry name" value="BKR_SDR_c"/>
    <property type="match status" value="1"/>
</dbReference>
<sequence length="246" mass="25975">MELQERTAIVTGAAQGIGRAIALTLAREGAALVLGDVNLSKAEEVAREIEALGGKALACRVDVSSAEETQGLVDSCLQAFERVDILVNNAGVTRDGLVLRMKKEDWDLVLNINLTGVFLCSKAAARPMARQRQGRIINIASVVGLMGNAGQANYAASKAGVIGLTKSLARELASRAITVNAVAPGFIDTDMTRGLPQEVKEAMLRQIPLSRWGTVQDVASCVRFLASEGASYMTGQVVSVNGGMYL</sequence>
<dbReference type="FunFam" id="3.40.50.720:FF:000037">
    <property type="entry name" value="3-oxoacyl-[acyl-carrier-protein] reductase FabG"/>
    <property type="match status" value="1"/>
</dbReference>
<keyword evidence="7 12" id="KW-0560">Oxidoreductase</keyword>
<keyword evidence="8 12" id="KW-0443">Lipid metabolism</keyword>
<evidence type="ECO:0000313" key="15">
    <source>
        <dbReference type="Proteomes" id="UP000769766"/>
    </source>
</evidence>
<dbReference type="Pfam" id="PF13561">
    <property type="entry name" value="adh_short_C2"/>
    <property type="match status" value="1"/>
</dbReference>
<gene>
    <name evidence="14" type="primary">fabG</name>
    <name evidence="14" type="ORF">HYY20_14425</name>
</gene>
<evidence type="ECO:0000256" key="12">
    <source>
        <dbReference type="RuleBase" id="RU366074"/>
    </source>
</evidence>
<dbReference type="NCBIfam" id="NF009466">
    <property type="entry name" value="PRK12826.1-2"/>
    <property type="match status" value="1"/>
</dbReference>
<feature type="binding site" evidence="11">
    <location>
        <position position="89"/>
    </location>
    <ligand>
        <name>NADP(+)</name>
        <dbReference type="ChEBI" id="CHEBI:58349"/>
    </ligand>
</feature>
<dbReference type="InterPro" id="IPR002347">
    <property type="entry name" value="SDR_fam"/>
</dbReference>
<dbReference type="PANTHER" id="PTHR42879">
    <property type="entry name" value="3-OXOACYL-(ACYL-CARRIER-PROTEIN) REDUCTASE"/>
    <property type="match status" value="1"/>
</dbReference>
<keyword evidence="4 12" id="KW-0444">Lipid biosynthesis</keyword>
<keyword evidence="6 11" id="KW-0521">NADP</keyword>
<dbReference type="InterPro" id="IPR050259">
    <property type="entry name" value="SDR"/>
</dbReference>
<evidence type="ECO:0000256" key="3">
    <source>
        <dbReference type="ARBA" id="ARBA00012948"/>
    </source>
</evidence>
<proteinExistence type="inferred from homology"/>
<feature type="binding site" evidence="11">
    <location>
        <begin position="154"/>
        <end position="158"/>
    </location>
    <ligand>
        <name>NADP(+)</name>
        <dbReference type="ChEBI" id="CHEBI:58349"/>
    </ligand>
</feature>
<reference evidence="14" key="1">
    <citation type="submission" date="2020-07" db="EMBL/GenBank/DDBJ databases">
        <title>Huge and variable diversity of episymbiotic CPR bacteria and DPANN archaea in groundwater ecosystems.</title>
        <authorList>
            <person name="He C.Y."/>
            <person name="Keren R."/>
            <person name="Whittaker M."/>
            <person name="Farag I.F."/>
            <person name="Doudna J."/>
            <person name="Cate J.H.D."/>
            <person name="Banfield J.F."/>
        </authorList>
    </citation>
    <scope>NUCLEOTIDE SEQUENCE</scope>
    <source>
        <strain evidence="14">NC_groundwater_672_Ag_B-0.1um_62_36</strain>
    </source>
</reference>
<evidence type="ECO:0000256" key="5">
    <source>
        <dbReference type="ARBA" id="ARBA00022832"/>
    </source>
</evidence>
<dbReference type="SUPFAM" id="SSF51735">
    <property type="entry name" value="NAD(P)-binding Rossmann-fold domains"/>
    <property type="match status" value="1"/>
</dbReference>
<evidence type="ECO:0000256" key="7">
    <source>
        <dbReference type="ARBA" id="ARBA00023002"/>
    </source>
</evidence>
<keyword evidence="5 12" id="KW-0276">Fatty acid metabolism</keyword>
<dbReference type="InterPro" id="IPR036291">
    <property type="entry name" value="NAD(P)-bd_dom_sf"/>
</dbReference>
<comment type="similarity">
    <text evidence="2 12">Belongs to the short-chain dehydrogenases/reductases (SDR) family.</text>
</comment>